<evidence type="ECO:0000313" key="3">
    <source>
        <dbReference type="Proteomes" id="UP000535276"/>
    </source>
</evidence>
<protein>
    <submittedName>
        <fullName evidence="2">Uncharacterized protein</fullName>
    </submittedName>
</protein>
<organism evidence="2 3">
    <name type="scientific">Rhizobium leguminosarum</name>
    <dbReference type="NCBI Taxonomy" id="384"/>
    <lineage>
        <taxon>Bacteria</taxon>
        <taxon>Pseudomonadati</taxon>
        <taxon>Pseudomonadota</taxon>
        <taxon>Alphaproteobacteria</taxon>
        <taxon>Hyphomicrobiales</taxon>
        <taxon>Rhizobiaceae</taxon>
        <taxon>Rhizobium/Agrobacterium group</taxon>
        <taxon>Rhizobium</taxon>
    </lineage>
</organism>
<evidence type="ECO:0000313" key="2">
    <source>
        <dbReference type="EMBL" id="NYJ12240.1"/>
    </source>
</evidence>
<reference evidence="2 3" key="1">
    <citation type="submission" date="2020-07" db="EMBL/GenBank/DDBJ databases">
        <title>Genomic Encyclopedia of Type Strains, Phase IV (KMG-V): Genome sequencing to study the core and pangenomes of soil and plant-associated prokaryotes.</title>
        <authorList>
            <person name="Whitman W."/>
        </authorList>
    </citation>
    <scope>NUCLEOTIDE SEQUENCE [LARGE SCALE GENOMIC DNA]</scope>
    <source>
        <strain evidence="2 3">SEMIA 4052</strain>
    </source>
</reference>
<comment type="caution">
    <text evidence="2">The sequence shown here is derived from an EMBL/GenBank/DDBJ whole genome shotgun (WGS) entry which is preliminary data.</text>
</comment>
<name>A0A7Z0DZF6_RHILE</name>
<dbReference type="EMBL" id="JACBZV010000005">
    <property type="protein sequence ID" value="NYJ12240.1"/>
    <property type="molecule type" value="Genomic_DNA"/>
</dbReference>
<feature type="region of interest" description="Disordered" evidence="1">
    <location>
        <begin position="45"/>
        <end position="78"/>
    </location>
</feature>
<dbReference type="AlphaFoldDB" id="A0A7Z0DZF6"/>
<proteinExistence type="predicted"/>
<sequence>MSMFYHILQEGEYRFVQCSNASDAILPMENRGTLPFLSAGPARHPLSGEAHSMSSDIPGPVSRPRACFSPKPMRFLNT</sequence>
<accession>A0A7Z0DZF6</accession>
<evidence type="ECO:0000256" key="1">
    <source>
        <dbReference type="SAM" id="MobiDB-lite"/>
    </source>
</evidence>
<gene>
    <name evidence="2" type="ORF">GGI64_003306</name>
</gene>
<dbReference type="Proteomes" id="UP000535276">
    <property type="component" value="Unassembled WGS sequence"/>
</dbReference>